<evidence type="ECO:0000256" key="15">
    <source>
        <dbReference type="ARBA" id="ARBA00032628"/>
    </source>
</evidence>
<keyword evidence="14" id="KW-0496">Mitochondrion</keyword>
<dbReference type="Proteomes" id="UP000694563">
    <property type="component" value="Chromosome 7"/>
</dbReference>
<evidence type="ECO:0000313" key="19">
    <source>
        <dbReference type="Proteomes" id="UP000694563"/>
    </source>
</evidence>
<evidence type="ECO:0000256" key="10">
    <source>
        <dbReference type="ARBA" id="ARBA00022660"/>
    </source>
</evidence>
<dbReference type="Gene3D" id="3.40.50.300">
    <property type="entry name" value="P-loop containing nucleotide triphosphate hydrolases"/>
    <property type="match status" value="1"/>
</dbReference>
<comment type="cofactor">
    <cofactor evidence="1">
        <name>FAD</name>
        <dbReference type="ChEBI" id="CHEBI:57692"/>
    </cofactor>
</comment>
<evidence type="ECO:0000256" key="3">
    <source>
        <dbReference type="ARBA" id="ARBA00004305"/>
    </source>
</evidence>
<comment type="similarity">
    <text evidence="4">Belongs to the complex I NDUFA10 subunit family.</text>
</comment>
<keyword evidence="10" id="KW-0679">Respiratory chain</keyword>
<dbReference type="CDD" id="cd02030">
    <property type="entry name" value="NDUO42"/>
    <property type="match status" value="1"/>
</dbReference>
<evidence type="ECO:0000256" key="11">
    <source>
        <dbReference type="ARBA" id="ARBA00022827"/>
    </source>
</evidence>
<evidence type="ECO:0000256" key="7">
    <source>
        <dbReference type="ARBA" id="ARBA00022448"/>
    </source>
</evidence>
<keyword evidence="13" id="KW-0249">Electron transport</keyword>
<name>A0A8C3U3H9_CATUS</name>
<dbReference type="InterPro" id="IPR031314">
    <property type="entry name" value="DNK_dom"/>
</dbReference>
<dbReference type="InterPro" id="IPR027417">
    <property type="entry name" value="P-loop_NTPase"/>
</dbReference>
<keyword evidence="9" id="KW-0285">Flavoprotein</keyword>
<dbReference type="PANTHER" id="PTHR10513:SF15">
    <property type="entry name" value="NADH DEHYDROGENASE [UBIQUINONE] 1 ALPHA SUBCOMPLEX SUBUNIT 10, MITOCHONDRIAL"/>
    <property type="match status" value="1"/>
</dbReference>
<evidence type="ECO:0000256" key="4">
    <source>
        <dbReference type="ARBA" id="ARBA00008606"/>
    </source>
</evidence>
<evidence type="ECO:0000256" key="12">
    <source>
        <dbReference type="ARBA" id="ARBA00022946"/>
    </source>
</evidence>
<sequence>MSLLVSRLGRAAAARGWARSSGLGSAALSSVRPGVSALGSVLLGARIHTSPEQSLQYGWLAYMLGERASKKFTEHSKVFTVEGNLSSGKGKLAQQIAEKLGMKHFPEADIHYQDRISGDGQLLPEKFNGFCNLEKFYTDPRSPDGHSYRLQSWIFGSRVLQYADALEHLLSTGQGVVLERSPYSDFVFLDAMLKQGYVHRRCLDHYKEIKEISISELLPPHLVIYVDVPVPEVQKRIQEKGKPYEKKVSPSYLQSIEDAYKRTFLPEISESSEVLQYSATAAEDVEKVIEDIEYLKFDKGPWVEQDDVSFHHLRLYVQDKSAVLDSVSVPSFVPEITIGGSQYDKIYYEYRADSHPCWILPLLLCVGSMCKGLGRGGHQAEISKKIKWKT</sequence>
<dbReference type="PANTHER" id="PTHR10513">
    <property type="entry name" value="DEOXYNUCLEOSIDE KINASE"/>
    <property type="match status" value="1"/>
</dbReference>
<dbReference type="SUPFAM" id="SSF52540">
    <property type="entry name" value="P-loop containing nucleoside triphosphate hydrolases"/>
    <property type="match status" value="1"/>
</dbReference>
<evidence type="ECO:0000256" key="5">
    <source>
        <dbReference type="ARBA" id="ARBA00011514"/>
    </source>
</evidence>
<dbReference type="GO" id="GO:0005759">
    <property type="term" value="C:mitochondrial matrix"/>
    <property type="evidence" value="ECO:0007669"/>
    <property type="project" value="UniProtKB-SubCell"/>
</dbReference>
<evidence type="ECO:0000256" key="1">
    <source>
        <dbReference type="ARBA" id="ARBA00001974"/>
    </source>
</evidence>
<comment type="subunit">
    <text evidence="5">Complex I is composed of 45 different subunits. This a component of the hydrophobic protein fraction.</text>
</comment>
<evidence type="ECO:0000259" key="17">
    <source>
        <dbReference type="Pfam" id="PF01712"/>
    </source>
</evidence>
<evidence type="ECO:0000256" key="14">
    <source>
        <dbReference type="ARBA" id="ARBA00023128"/>
    </source>
</evidence>
<gene>
    <name evidence="18" type="primary">NDUFA10</name>
</gene>
<evidence type="ECO:0000256" key="2">
    <source>
        <dbReference type="ARBA" id="ARBA00003195"/>
    </source>
</evidence>
<evidence type="ECO:0000256" key="9">
    <source>
        <dbReference type="ARBA" id="ARBA00022630"/>
    </source>
</evidence>
<evidence type="ECO:0000256" key="6">
    <source>
        <dbReference type="ARBA" id="ARBA00017279"/>
    </source>
</evidence>
<organism evidence="18 19">
    <name type="scientific">Catharus ustulatus</name>
    <name type="common">Russet-backed thrush</name>
    <name type="synonym">Hylocichla ustulatus</name>
    <dbReference type="NCBI Taxonomy" id="91951"/>
    <lineage>
        <taxon>Eukaryota</taxon>
        <taxon>Metazoa</taxon>
        <taxon>Chordata</taxon>
        <taxon>Craniata</taxon>
        <taxon>Vertebrata</taxon>
        <taxon>Euteleostomi</taxon>
        <taxon>Archelosauria</taxon>
        <taxon>Archosauria</taxon>
        <taxon>Dinosauria</taxon>
        <taxon>Saurischia</taxon>
        <taxon>Theropoda</taxon>
        <taxon>Coelurosauria</taxon>
        <taxon>Aves</taxon>
        <taxon>Neognathae</taxon>
        <taxon>Neoaves</taxon>
        <taxon>Telluraves</taxon>
        <taxon>Australaves</taxon>
        <taxon>Passeriformes</taxon>
        <taxon>Turdidae</taxon>
        <taxon>Catharus</taxon>
    </lineage>
</organism>
<proteinExistence type="inferred from homology"/>
<dbReference type="AlphaFoldDB" id="A0A8C3U3H9"/>
<dbReference type="FunFam" id="3.40.50.300:FF:000837">
    <property type="entry name" value="NADH dehydrogenase [ubiquinone] 1 alpha subcomplex subunit 10, mitochondrial"/>
    <property type="match status" value="1"/>
</dbReference>
<evidence type="ECO:0000256" key="16">
    <source>
        <dbReference type="ARBA" id="ARBA00032828"/>
    </source>
</evidence>
<keyword evidence="8" id="KW-0597">Phosphoprotein</keyword>
<dbReference type="InterPro" id="IPR050566">
    <property type="entry name" value="Deoxyribonucleoside_kinase"/>
</dbReference>
<comment type="function">
    <text evidence="2">Accessory subunit of the mitochondrial membrane respiratory chain NADH dehydrogenase (Complex I), that is believed not to be involved in catalysis. Complex I functions in the transfer of electrons from NADH to the respiratory chain. The immediate electron acceptor for the enzyme is believed to be ubiquinone.</text>
</comment>
<dbReference type="GO" id="GO:0006120">
    <property type="term" value="P:mitochondrial electron transport, NADH to ubiquinone"/>
    <property type="evidence" value="ECO:0007669"/>
    <property type="project" value="InterPro"/>
</dbReference>
<keyword evidence="12" id="KW-0809">Transit peptide</keyword>
<evidence type="ECO:0000256" key="13">
    <source>
        <dbReference type="ARBA" id="ARBA00022982"/>
    </source>
</evidence>
<reference evidence="18" key="1">
    <citation type="submission" date="2020-10" db="EMBL/GenBank/DDBJ databases">
        <title>Catharus ustulatus (Swainson's thrush) genome, bCatUst1, primary haplotype v2.</title>
        <authorList>
            <person name="Delmore K."/>
            <person name="Vafadar M."/>
            <person name="Formenti G."/>
            <person name="Chow W."/>
            <person name="Pelan S."/>
            <person name="Howe K."/>
            <person name="Rhie A."/>
            <person name="Mountcastle J."/>
            <person name="Haase B."/>
            <person name="Fedrigo O."/>
            <person name="Jarvis E.D."/>
        </authorList>
    </citation>
    <scope>NUCLEOTIDE SEQUENCE [LARGE SCALE GENOMIC DNA]</scope>
</reference>
<keyword evidence="11" id="KW-0274">FAD</keyword>
<feature type="domain" description="Deoxynucleoside kinase" evidence="17">
    <location>
        <begin position="79"/>
        <end position="288"/>
    </location>
</feature>
<dbReference type="Pfam" id="PF01712">
    <property type="entry name" value="dNK"/>
    <property type="match status" value="1"/>
</dbReference>
<reference evidence="18" key="3">
    <citation type="submission" date="2025-09" db="UniProtKB">
        <authorList>
            <consortium name="Ensembl"/>
        </authorList>
    </citation>
    <scope>IDENTIFICATION</scope>
</reference>
<dbReference type="InterPro" id="IPR015828">
    <property type="entry name" value="NDUFA10"/>
</dbReference>
<evidence type="ECO:0000256" key="8">
    <source>
        <dbReference type="ARBA" id="ARBA00022553"/>
    </source>
</evidence>
<dbReference type="Ensembl" id="ENSCUST00005010259.1">
    <property type="protein sequence ID" value="ENSCUSP00005009850.1"/>
    <property type="gene ID" value="ENSCUSG00005006291.1"/>
</dbReference>
<evidence type="ECO:0000313" key="18">
    <source>
        <dbReference type="Ensembl" id="ENSCUSP00005009850.1"/>
    </source>
</evidence>
<keyword evidence="19" id="KW-1185">Reference proteome</keyword>
<comment type="subcellular location">
    <subcellularLocation>
        <location evidence="3">Mitochondrion matrix</location>
    </subcellularLocation>
</comment>
<reference evidence="18" key="2">
    <citation type="submission" date="2025-08" db="UniProtKB">
        <authorList>
            <consortium name="Ensembl"/>
        </authorList>
    </citation>
    <scope>IDENTIFICATION</scope>
</reference>
<accession>A0A8C3U3H9</accession>
<keyword evidence="7" id="KW-0813">Transport</keyword>
<protein>
    <recommendedName>
        <fullName evidence="6">NADH dehydrogenase [ubiquinone] 1 alpha subcomplex subunit 10, mitochondrial</fullName>
    </recommendedName>
    <alternativeName>
        <fullName evidence="16">Complex I-42kD</fullName>
    </alternativeName>
    <alternativeName>
        <fullName evidence="15">NADH-ubiquinone oxidoreductase 42 kDa subunit</fullName>
    </alternativeName>
</protein>